<feature type="region of interest" description="Disordered" evidence="1">
    <location>
        <begin position="53"/>
        <end position="75"/>
    </location>
</feature>
<feature type="domain" description="Polysaccharide pyruvyl transferase" evidence="2">
    <location>
        <begin position="236"/>
        <end position="351"/>
    </location>
</feature>
<reference evidence="3" key="1">
    <citation type="submission" date="2021-10" db="EMBL/GenBank/DDBJ databases">
        <title>Novel species in genus Arthrobacter.</title>
        <authorList>
            <person name="Liu Y."/>
        </authorList>
    </citation>
    <scope>NUCLEOTIDE SEQUENCE</scope>
    <source>
        <strain evidence="3">Zg-Y786</strain>
    </source>
</reference>
<evidence type="ECO:0000313" key="4">
    <source>
        <dbReference type="Proteomes" id="UP001139168"/>
    </source>
</evidence>
<gene>
    <name evidence="3" type="ORF">LJ752_05250</name>
</gene>
<evidence type="ECO:0000313" key="3">
    <source>
        <dbReference type="EMBL" id="MCC3265450.1"/>
    </source>
</evidence>
<organism evidence="3 4">
    <name type="scientific">Arthrobacter gengyunqii</name>
    <dbReference type="NCBI Taxonomy" id="2886940"/>
    <lineage>
        <taxon>Bacteria</taxon>
        <taxon>Bacillati</taxon>
        <taxon>Actinomycetota</taxon>
        <taxon>Actinomycetes</taxon>
        <taxon>Micrococcales</taxon>
        <taxon>Micrococcaceae</taxon>
        <taxon>Arthrobacter</taxon>
    </lineage>
</organism>
<name>A0ABS8GFQ9_9MICC</name>
<dbReference type="Pfam" id="PF04230">
    <property type="entry name" value="PS_pyruv_trans"/>
    <property type="match status" value="1"/>
</dbReference>
<comment type="caution">
    <text evidence="3">The sequence shown here is derived from an EMBL/GenBank/DDBJ whole genome shotgun (WGS) entry which is preliminary data.</text>
</comment>
<sequence length="419" mass="44535">MPQRVRPLVLPAGRCPAPEILELAGGRFVLELVVVNDGAEGSRTAVSVRAAARDAETGAPDAVTDSAAGTAPDTVPGASLLRNALVGESDLVRDDGSAAGTGTERHLLRYLPADAATDQGQAALADARRRLPDLLAPAATVASGLRQLPAGCANLLWWDERTNFGDAVGPWLVRELTGLRPVNGWRRQLDVPPMVTVGSTAGWLEQDGTQVWGAGLMRPLEPAAAQRLAGLRGIRIHAVRGELTAAELRSQVGWTVPEVYGDPALLLPRFLPVPDGQPSQGKVALVPHLDHRGLFTDADDSQDSGVHVVDARQGMEQVVREIAGSRACISSSLHGIIVAQAYGVPWVWVRISDAVIAGDTFKFRDFFTTVEDSSVSRVDVTAAQARALDPVRLARSAALPRLRISLDALLDAFPLPRRV</sequence>
<evidence type="ECO:0000256" key="1">
    <source>
        <dbReference type="SAM" id="MobiDB-lite"/>
    </source>
</evidence>
<keyword evidence="4" id="KW-1185">Reference proteome</keyword>
<evidence type="ECO:0000259" key="2">
    <source>
        <dbReference type="Pfam" id="PF04230"/>
    </source>
</evidence>
<accession>A0ABS8GFQ9</accession>
<keyword evidence="3" id="KW-0808">Transferase</keyword>
<dbReference type="GO" id="GO:0016740">
    <property type="term" value="F:transferase activity"/>
    <property type="evidence" value="ECO:0007669"/>
    <property type="project" value="UniProtKB-KW"/>
</dbReference>
<dbReference type="InterPro" id="IPR007345">
    <property type="entry name" value="Polysacch_pyruvyl_Trfase"/>
</dbReference>
<dbReference type="RefSeq" id="WP_227890255.1">
    <property type="nucleotide sequence ID" value="NZ_JAJFZQ010000003.1"/>
</dbReference>
<protein>
    <submittedName>
        <fullName evidence="3">Polysaccharide pyruvyl transferase family protein</fullName>
    </submittedName>
</protein>
<proteinExistence type="predicted"/>
<dbReference type="EMBL" id="JAJFZQ010000003">
    <property type="protein sequence ID" value="MCC3265450.1"/>
    <property type="molecule type" value="Genomic_DNA"/>
</dbReference>
<dbReference type="Proteomes" id="UP001139168">
    <property type="component" value="Unassembled WGS sequence"/>
</dbReference>